<accession>A0AAI9YN11</accession>
<protein>
    <submittedName>
        <fullName evidence="2">Uncharacterized protein</fullName>
    </submittedName>
</protein>
<proteinExistence type="predicted"/>
<dbReference type="Proteomes" id="UP001240678">
    <property type="component" value="Unassembled WGS sequence"/>
</dbReference>
<gene>
    <name evidence="2" type="ORF">CCOS01_12541</name>
</gene>
<dbReference type="GeneID" id="85344236"/>
<evidence type="ECO:0000313" key="2">
    <source>
        <dbReference type="EMBL" id="KAK1516992.1"/>
    </source>
</evidence>
<feature type="region of interest" description="Disordered" evidence="1">
    <location>
        <begin position="1"/>
        <end position="26"/>
    </location>
</feature>
<comment type="caution">
    <text evidence="2">The sequence shown here is derived from an EMBL/GenBank/DDBJ whole genome shotgun (WGS) entry which is preliminary data.</text>
</comment>
<organism evidence="2 3">
    <name type="scientific">Colletotrichum costaricense</name>
    <dbReference type="NCBI Taxonomy" id="1209916"/>
    <lineage>
        <taxon>Eukaryota</taxon>
        <taxon>Fungi</taxon>
        <taxon>Dikarya</taxon>
        <taxon>Ascomycota</taxon>
        <taxon>Pezizomycotina</taxon>
        <taxon>Sordariomycetes</taxon>
        <taxon>Hypocreomycetidae</taxon>
        <taxon>Glomerellales</taxon>
        <taxon>Glomerellaceae</taxon>
        <taxon>Colletotrichum</taxon>
        <taxon>Colletotrichum acutatum species complex</taxon>
    </lineage>
</organism>
<dbReference type="RefSeq" id="XP_060308737.1">
    <property type="nucleotide sequence ID" value="XM_060460689.1"/>
</dbReference>
<dbReference type="AlphaFoldDB" id="A0AAI9YN11"/>
<evidence type="ECO:0000313" key="3">
    <source>
        <dbReference type="Proteomes" id="UP001240678"/>
    </source>
</evidence>
<evidence type="ECO:0000256" key="1">
    <source>
        <dbReference type="SAM" id="MobiDB-lite"/>
    </source>
</evidence>
<keyword evidence="3" id="KW-1185">Reference proteome</keyword>
<sequence>MSRISFASVAAMPRHASSRTEDTVGRAAGMRECRFHRHRAGDGDYGALLSLSAKSERAAATDPSRLSPGQAAQAHAAKKEAKTQAQTGAGRPQASNGRHGRH</sequence>
<feature type="region of interest" description="Disordered" evidence="1">
    <location>
        <begin position="54"/>
        <end position="102"/>
    </location>
</feature>
<reference evidence="2 3" key="1">
    <citation type="submission" date="2016-10" db="EMBL/GenBank/DDBJ databases">
        <title>The genome sequence of Colletotrichum fioriniae PJ7.</title>
        <authorList>
            <person name="Baroncelli R."/>
        </authorList>
    </citation>
    <scope>NUCLEOTIDE SEQUENCE [LARGE SCALE GENOMIC DNA]</scope>
    <source>
        <strain evidence="2 3">IMI 309622</strain>
    </source>
</reference>
<dbReference type="EMBL" id="MOOE01000015">
    <property type="protein sequence ID" value="KAK1516992.1"/>
    <property type="molecule type" value="Genomic_DNA"/>
</dbReference>
<name>A0AAI9YN11_9PEZI</name>